<keyword evidence="9" id="KW-0520">NAD</keyword>
<feature type="binding site" evidence="13">
    <location>
        <begin position="500"/>
        <end position="504"/>
    </location>
    <ligand>
        <name>substrate</name>
    </ligand>
</feature>
<dbReference type="GeneID" id="81353212"/>
<sequence>MGADSANGTLHSETTSAATYANALGAIAITADGSAFELNGDNVSYRFHVDNTTGDLLSDHFGASVTGDIPTEIPDTVNGWVNTIGRVRREFPDQGRGDFRKPAVRIRQSEGYTVSDLQYQSHTVKHGKPELPGLPATFGTEDEVSTLIVHLYDNYSSVAADLSYSIFPKYNAIVRSASITNQGEANITVESLASISVDFPYENLDMISLRGDWAREAHRERRKVEYGTQGFESSVGYSSHLHNPFLAIMDPASTESSGEVWGFSLVYSGSFSIDVEKGSQGLTRALVGLNPSQLSWSLGPGETLTSPECVAVYSDSGIGGMSRSLHRLYRKNLIKSKFAMADRPALLNSWEGLGSTYNESTIYELAKESADLGIKMFVLDDGWFGDKYPRVSDDAGLGDWVPNPRRFPDGLAHTVNSITALKAANTSTNLRFGLWFEPEMVNPNSTLYHEHPEWAVHAGKYPRTETRNQLVLNVALPEVQEFIIDAVSNILNSANISYVKWDNNRGIHEMPSPSTDHEYMLGMYHVFDALTTRFPDVLWEGCASGGGRFDPGVLQYFPQIWTSDDTDAVERITIQMGTSLAYPPSAMGAHLSAVPNQQTGRTLPVDFRGHVAMMGGSFGLELDPADIPADDKAALPALIELAEKVNPIILTGDMYRLNLPEESNWPAVQFLSEDGKQAINPNINHAAPWVKLQGLDPKATYSVDGNATYSGSVLMKIGLQFPIATDYGSKVVFFEKQ</sequence>
<feature type="domain" description="Glycosyl hydrolase family 36 C-terminal" evidence="14">
    <location>
        <begin position="665"/>
        <end position="734"/>
    </location>
</feature>
<evidence type="ECO:0000256" key="6">
    <source>
        <dbReference type="ARBA" id="ARBA00012755"/>
    </source>
</evidence>
<proteinExistence type="inferred from homology"/>
<organism evidence="16 17">
    <name type="scientific">Penicillium argentinense</name>
    <dbReference type="NCBI Taxonomy" id="1131581"/>
    <lineage>
        <taxon>Eukaryota</taxon>
        <taxon>Fungi</taxon>
        <taxon>Dikarya</taxon>
        <taxon>Ascomycota</taxon>
        <taxon>Pezizomycotina</taxon>
        <taxon>Eurotiomycetes</taxon>
        <taxon>Eurotiomycetidae</taxon>
        <taxon>Eurotiales</taxon>
        <taxon>Aspergillaceae</taxon>
        <taxon>Penicillium</taxon>
    </lineage>
</organism>
<dbReference type="InterPro" id="IPR038417">
    <property type="entry name" value="Alpga-gal_N_sf"/>
</dbReference>
<feature type="active site" description="Proton donor" evidence="12">
    <location>
        <position position="564"/>
    </location>
</feature>
<dbReference type="PANTHER" id="PTHR43053">
    <property type="entry name" value="GLYCOSIDASE FAMILY 31"/>
    <property type="match status" value="1"/>
</dbReference>
<comment type="similarity">
    <text evidence="4">Belongs to the glycosyl hydrolase 36 family.</text>
</comment>
<keyword evidence="10 11" id="KW-0326">Glycosidase</keyword>
<comment type="subunit">
    <text evidence="5">Homotetramer.</text>
</comment>
<dbReference type="OrthoDB" id="5795902at2759"/>
<dbReference type="PRINTS" id="PR00743">
    <property type="entry name" value="GLHYDRLASE36"/>
</dbReference>
<dbReference type="Pfam" id="PF16875">
    <property type="entry name" value="Glyco_hydro_36N"/>
    <property type="match status" value="1"/>
</dbReference>
<evidence type="ECO:0000256" key="9">
    <source>
        <dbReference type="ARBA" id="ARBA00023027"/>
    </source>
</evidence>
<dbReference type="InterPro" id="IPR002252">
    <property type="entry name" value="Glyco_hydro_36"/>
</dbReference>
<feature type="binding site" evidence="13">
    <location>
        <position position="467"/>
    </location>
    <ligand>
        <name>substrate</name>
    </ligand>
</feature>
<dbReference type="FunFam" id="3.20.20.70:FF:000118">
    <property type="entry name" value="Alpha-galactosidase"/>
    <property type="match status" value="1"/>
</dbReference>
<keyword evidence="17" id="KW-1185">Reference proteome</keyword>
<dbReference type="InterPro" id="IPR031704">
    <property type="entry name" value="Glyco_hydro_36_N"/>
</dbReference>
<dbReference type="EMBL" id="JAPQKI010000002">
    <property type="protein sequence ID" value="KAJ5111204.1"/>
    <property type="molecule type" value="Genomic_DNA"/>
</dbReference>
<dbReference type="InterPro" id="IPR050985">
    <property type="entry name" value="Alpha-glycosidase_related"/>
</dbReference>
<comment type="cofactor">
    <cofactor evidence="2">
        <name>NAD(+)</name>
        <dbReference type="ChEBI" id="CHEBI:57540"/>
    </cofactor>
</comment>
<gene>
    <name evidence="16" type="ORF">N7532_001739</name>
</gene>
<dbReference type="Proteomes" id="UP001149074">
    <property type="component" value="Unassembled WGS sequence"/>
</dbReference>
<dbReference type="InterPro" id="IPR031705">
    <property type="entry name" value="Glyco_hydro_36_C"/>
</dbReference>
<feature type="binding site" evidence="13">
    <location>
        <begin position="380"/>
        <end position="381"/>
    </location>
    <ligand>
        <name>substrate</name>
    </ligand>
</feature>
<dbReference type="RefSeq" id="XP_056479274.1">
    <property type="nucleotide sequence ID" value="XM_056614233.1"/>
</dbReference>
<dbReference type="SUPFAM" id="SSF51445">
    <property type="entry name" value="(Trans)glycosidases"/>
    <property type="match status" value="1"/>
</dbReference>
<dbReference type="Pfam" id="PF02065">
    <property type="entry name" value="Melibiase"/>
    <property type="match status" value="1"/>
</dbReference>
<evidence type="ECO:0000256" key="7">
    <source>
        <dbReference type="ARBA" id="ARBA00022801"/>
    </source>
</evidence>
<dbReference type="PANTHER" id="PTHR43053:SF3">
    <property type="entry name" value="ALPHA-GALACTOSIDASE C-RELATED"/>
    <property type="match status" value="1"/>
</dbReference>
<reference evidence="16" key="2">
    <citation type="journal article" date="2023" name="IMA Fungus">
        <title>Comparative genomic study of the Penicillium genus elucidates a diverse pangenome and 15 lateral gene transfer events.</title>
        <authorList>
            <person name="Petersen C."/>
            <person name="Sorensen T."/>
            <person name="Nielsen M.R."/>
            <person name="Sondergaard T.E."/>
            <person name="Sorensen J.L."/>
            <person name="Fitzpatrick D.A."/>
            <person name="Frisvad J.C."/>
            <person name="Nielsen K.L."/>
        </authorList>
    </citation>
    <scope>NUCLEOTIDE SEQUENCE</scope>
    <source>
        <strain evidence="16">IBT 30761</strain>
    </source>
</reference>
<reference evidence="16" key="1">
    <citation type="submission" date="2022-11" db="EMBL/GenBank/DDBJ databases">
        <authorList>
            <person name="Petersen C."/>
        </authorList>
    </citation>
    <scope>NUCLEOTIDE SEQUENCE</scope>
    <source>
        <strain evidence="16">IBT 30761</strain>
    </source>
</reference>
<dbReference type="EC" id="3.2.1.22" evidence="6 11"/>
<evidence type="ECO:0000256" key="2">
    <source>
        <dbReference type="ARBA" id="ARBA00001911"/>
    </source>
</evidence>
<comment type="catalytic activity">
    <reaction evidence="1 11">
        <text>Hydrolysis of terminal, non-reducing alpha-D-galactose residues in alpha-D-galactosides, including galactose oligosaccharides, galactomannans and galactolipids.</text>
        <dbReference type="EC" id="3.2.1.22"/>
    </reaction>
</comment>
<keyword evidence="7 11" id="KW-0378">Hydrolase</keyword>
<feature type="domain" description="Glycosyl hydrolase family 36 N-terminal" evidence="15">
    <location>
        <begin position="55"/>
        <end position="298"/>
    </location>
</feature>
<evidence type="ECO:0000256" key="12">
    <source>
        <dbReference type="PIRSR" id="PIRSR005536-1"/>
    </source>
</evidence>
<evidence type="ECO:0000256" key="13">
    <source>
        <dbReference type="PIRSR" id="PIRSR005536-2"/>
    </source>
</evidence>
<dbReference type="InterPro" id="IPR013780">
    <property type="entry name" value="Glyco_hydro_b"/>
</dbReference>
<comment type="caution">
    <text evidence="16">The sequence shown here is derived from an EMBL/GenBank/DDBJ whole genome shotgun (WGS) entry which is preliminary data.</text>
</comment>
<dbReference type="PROSITE" id="PS00512">
    <property type="entry name" value="ALPHA_GALACTOSIDASE"/>
    <property type="match status" value="1"/>
</dbReference>
<dbReference type="Gene3D" id="2.70.98.60">
    <property type="entry name" value="alpha-galactosidase from lactobacil brevis"/>
    <property type="match status" value="1"/>
</dbReference>
<evidence type="ECO:0000256" key="4">
    <source>
        <dbReference type="ARBA" id="ARBA00006202"/>
    </source>
</evidence>
<dbReference type="Gene3D" id="2.60.40.1180">
    <property type="entry name" value="Golgi alpha-mannosidase II"/>
    <property type="match status" value="1"/>
</dbReference>
<dbReference type="InterPro" id="IPR013785">
    <property type="entry name" value="Aldolase_TIM"/>
</dbReference>
<evidence type="ECO:0000313" key="17">
    <source>
        <dbReference type="Proteomes" id="UP001149074"/>
    </source>
</evidence>
<dbReference type="Pfam" id="PF16874">
    <property type="entry name" value="Glyco_hydro_36C"/>
    <property type="match status" value="1"/>
</dbReference>
<dbReference type="GO" id="GO:0016052">
    <property type="term" value="P:carbohydrate catabolic process"/>
    <property type="evidence" value="ECO:0007669"/>
    <property type="project" value="InterPro"/>
</dbReference>
<dbReference type="Gene3D" id="3.20.20.70">
    <property type="entry name" value="Aldolase class I"/>
    <property type="match status" value="1"/>
</dbReference>
<evidence type="ECO:0000259" key="14">
    <source>
        <dbReference type="Pfam" id="PF16874"/>
    </source>
</evidence>
<feature type="active site" description="Nucleophile" evidence="12">
    <location>
        <position position="502"/>
    </location>
</feature>
<comment type="function">
    <text evidence="11">Hydrolyzes a variety of simple alpha-D-galactoside as well as more complex molecules such as oligosaccharides and polysaccharides.</text>
</comment>
<feature type="binding site" evidence="13">
    <location>
        <position position="213"/>
    </location>
    <ligand>
        <name>substrate</name>
    </ligand>
</feature>
<dbReference type="CDD" id="cd14791">
    <property type="entry name" value="GH36"/>
    <property type="match status" value="1"/>
</dbReference>
<evidence type="ECO:0000259" key="15">
    <source>
        <dbReference type="Pfam" id="PF16875"/>
    </source>
</evidence>
<name>A0A9W9G319_9EURO</name>
<evidence type="ECO:0000256" key="5">
    <source>
        <dbReference type="ARBA" id="ARBA00011881"/>
    </source>
</evidence>
<feature type="binding site" evidence="13">
    <location>
        <position position="542"/>
    </location>
    <ligand>
        <name>substrate</name>
    </ligand>
</feature>
<dbReference type="PIRSF" id="PIRSF005536">
    <property type="entry name" value="Agal"/>
    <property type="match status" value="1"/>
</dbReference>
<comment type="cofactor">
    <cofactor evidence="3">
        <name>Mg(2+)</name>
        <dbReference type="ChEBI" id="CHEBI:18420"/>
    </cofactor>
</comment>
<feature type="binding site" evidence="13">
    <location>
        <position position="564"/>
    </location>
    <ligand>
        <name>substrate</name>
    </ligand>
</feature>
<evidence type="ECO:0000256" key="3">
    <source>
        <dbReference type="ARBA" id="ARBA00001946"/>
    </source>
</evidence>
<dbReference type="GO" id="GO:0004557">
    <property type="term" value="F:alpha-galactosidase activity"/>
    <property type="evidence" value="ECO:0007669"/>
    <property type="project" value="UniProtKB-UniRule"/>
</dbReference>
<evidence type="ECO:0000256" key="8">
    <source>
        <dbReference type="ARBA" id="ARBA00022842"/>
    </source>
</evidence>
<evidence type="ECO:0000256" key="10">
    <source>
        <dbReference type="ARBA" id="ARBA00023295"/>
    </source>
</evidence>
<keyword evidence="8" id="KW-0460">Magnesium</keyword>
<evidence type="ECO:0000256" key="11">
    <source>
        <dbReference type="PIRNR" id="PIRNR005536"/>
    </source>
</evidence>
<dbReference type="InterPro" id="IPR017853">
    <property type="entry name" value="GH"/>
</dbReference>
<evidence type="ECO:0000256" key="1">
    <source>
        <dbReference type="ARBA" id="ARBA00001255"/>
    </source>
</evidence>
<accession>A0A9W9G319</accession>
<protein>
    <recommendedName>
        <fullName evidence="6 11">Alpha-galactosidase</fullName>
        <ecNumber evidence="6 11">3.2.1.22</ecNumber>
    </recommendedName>
</protein>
<dbReference type="AlphaFoldDB" id="A0A9W9G319"/>
<evidence type="ECO:0000313" key="16">
    <source>
        <dbReference type="EMBL" id="KAJ5111204.1"/>
    </source>
</evidence>
<dbReference type="InterPro" id="IPR000111">
    <property type="entry name" value="Glyco_hydro_27/36_CS"/>
</dbReference>